<dbReference type="AlphaFoldDB" id="A0A0R3QBT3"/>
<dbReference type="WBParaSite" id="BTMF_0000381101-mRNA-1">
    <property type="protein sequence ID" value="BTMF_0000381101-mRNA-1"/>
    <property type="gene ID" value="BTMF_0000381101"/>
</dbReference>
<reference evidence="1" key="1">
    <citation type="submission" date="2017-02" db="UniProtKB">
        <authorList>
            <consortium name="WormBaseParasite"/>
        </authorList>
    </citation>
    <scope>IDENTIFICATION</scope>
</reference>
<accession>A0A0R3QBT3</accession>
<name>A0A0R3QBT3_9BILA</name>
<protein>
    <submittedName>
        <fullName evidence="1">Secreted protein</fullName>
    </submittedName>
</protein>
<evidence type="ECO:0000313" key="1">
    <source>
        <dbReference type="WBParaSite" id="BTMF_0000381101-mRNA-1"/>
    </source>
</evidence>
<organism evidence="1">
    <name type="scientific">Brugia timori</name>
    <dbReference type="NCBI Taxonomy" id="42155"/>
    <lineage>
        <taxon>Eukaryota</taxon>
        <taxon>Metazoa</taxon>
        <taxon>Ecdysozoa</taxon>
        <taxon>Nematoda</taxon>
        <taxon>Chromadorea</taxon>
        <taxon>Rhabditida</taxon>
        <taxon>Spirurina</taxon>
        <taxon>Spiruromorpha</taxon>
        <taxon>Filarioidea</taxon>
        <taxon>Onchocercidae</taxon>
        <taxon>Brugia</taxon>
    </lineage>
</organism>
<proteinExistence type="predicted"/>
<sequence length="77" mass="9082">MQVGIVFFSRRKTTIWLLTSFHIIRNLISVHFSQSIHYIHCLQAPIDTAHSKIFCSDIFIRFFVFDTVVDEIHVLCK</sequence>